<accession>A0A2X2A0E7</accession>
<evidence type="ECO:0000256" key="1">
    <source>
        <dbReference type="SAM" id="Phobius"/>
    </source>
</evidence>
<dbReference type="Proteomes" id="UP000250070">
    <property type="component" value="Unassembled WGS sequence"/>
</dbReference>
<keyword evidence="1" id="KW-0812">Transmembrane</keyword>
<reference evidence="2 3" key="1">
    <citation type="submission" date="2018-06" db="EMBL/GenBank/DDBJ databases">
        <authorList>
            <consortium name="Pathogen Informatics"/>
            <person name="Doyle S."/>
        </authorList>
    </citation>
    <scope>NUCLEOTIDE SEQUENCE [LARGE SCALE GENOMIC DNA]</scope>
    <source>
        <strain evidence="2 3">NCTC13076</strain>
    </source>
</reference>
<keyword evidence="1" id="KW-0472">Membrane</keyword>
<proteinExistence type="predicted"/>
<dbReference type="AlphaFoldDB" id="A0A2X2A0E7"/>
<keyword evidence="1" id="KW-1133">Transmembrane helix</keyword>
<evidence type="ECO:0000313" key="3">
    <source>
        <dbReference type="Proteomes" id="UP000250070"/>
    </source>
</evidence>
<protein>
    <submittedName>
        <fullName evidence="2">Uncharacterized protein</fullName>
    </submittedName>
</protein>
<feature type="transmembrane region" description="Helical" evidence="1">
    <location>
        <begin position="24"/>
        <end position="46"/>
    </location>
</feature>
<evidence type="ECO:0000313" key="2">
    <source>
        <dbReference type="EMBL" id="SPY49076.1"/>
    </source>
</evidence>
<name>A0A2X2A0E7_9FIRM</name>
<sequence>MTITFFQSIGNAKKAGIIVMLRQLFLFIPAMIILPMIFGVKAVWFAEPL</sequence>
<organism evidence="2 3">
    <name type="scientific">Peptoniphilus harei</name>
    <dbReference type="NCBI Taxonomy" id="54005"/>
    <lineage>
        <taxon>Bacteria</taxon>
        <taxon>Bacillati</taxon>
        <taxon>Bacillota</taxon>
        <taxon>Tissierellia</taxon>
        <taxon>Tissierellales</taxon>
        <taxon>Peptoniphilaceae</taxon>
        <taxon>Peptoniphilus</taxon>
    </lineage>
</organism>
<dbReference type="EMBL" id="UATM01000032">
    <property type="protein sequence ID" value="SPY49076.1"/>
    <property type="molecule type" value="Genomic_DNA"/>
</dbReference>
<gene>
    <name evidence="2" type="ORF">NCTC13076_02175</name>
</gene>